<comment type="similarity">
    <text evidence="1">Belongs to the membrane fusion protein (MFP) (TC 8.A.1) family.</text>
</comment>
<feature type="domain" description="YknX-like C-terminal permuted SH3-like" evidence="6">
    <location>
        <begin position="315"/>
        <end position="381"/>
    </location>
</feature>
<dbReference type="Pfam" id="PF25954">
    <property type="entry name" value="Beta-barrel_RND_2"/>
    <property type="match status" value="1"/>
</dbReference>
<dbReference type="RefSeq" id="WP_003540548.1">
    <property type="nucleotide sequence ID" value="NC_015565.1"/>
</dbReference>
<dbReference type="InterPro" id="IPR058625">
    <property type="entry name" value="MdtA-like_BSH"/>
</dbReference>
<feature type="chain" id="PRO_5003331854" evidence="3">
    <location>
        <begin position="23"/>
        <end position="385"/>
    </location>
</feature>
<dbReference type="EMBL" id="CP002736">
    <property type="protein sequence ID" value="AEF95291.1"/>
    <property type="molecule type" value="Genomic_DNA"/>
</dbReference>
<dbReference type="Proteomes" id="UP000009226">
    <property type="component" value="Chromosome"/>
</dbReference>
<dbReference type="Gene3D" id="1.10.287.470">
    <property type="entry name" value="Helix hairpin bin"/>
    <property type="match status" value="1"/>
</dbReference>
<dbReference type="eggNOG" id="COG0845">
    <property type="taxonomic scope" value="Bacteria"/>
</dbReference>
<dbReference type="Pfam" id="PF25917">
    <property type="entry name" value="BSH_RND"/>
    <property type="match status" value="1"/>
</dbReference>
<dbReference type="GO" id="GO:0015562">
    <property type="term" value="F:efflux transmembrane transporter activity"/>
    <property type="evidence" value="ECO:0007669"/>
    <property type="project" value="TreeGrafter"/>
</dbReference>
<dbReference type="Gene3D" id="2.40.50.100">
    <property type="match status" value="1"/>
</dbReference>
<evidence type="ECO:0000256" key="2">
    <source>
        <dbReference type="SAM" id="Coils"/>
    </source>
</evidence>
<keyword evidence="8" id="KW-1185">Reference proteome</keyword>
<proteinExistence type="inferred from homology"/>
<evidence type="ECO:0000313" key="7">
    <source>
        <dbReference type="EMBL" id="AEF95291.1"/>
    </source>
</evidence>
<dbReference type="InterPro" id="IPR006143">
    <property type="entry name" value="RND_pump_MFP"/>
</dbReference>
<accession>F6B4B4</accession>
<organism evidence="7 8">
    <name type="scientific">Desulfotomaculum nigrificans (strain DSM 14880 / VKM B-2319 / CO-1-SRB)</name>
    <name type="common">Desulfotomaculum carboxydivorans</name>
    <dbReference type="NCBI Taxonomy" id="868595"/>
    <lineage>
        <taxon>Bacteria</taxon>
        <taxon>Bacillati</taxon>
        <taxon>Bacillota</taxon>
        <taxon>Clostridia</taxon>
        <taxon>Eubacteriales</taxon>
        <taxon>Desulfotomaculaceae</taxon>
        <taxon>Desulfotomaculum</taxon>
    </lineage>
</organism>
<dbReference type="NCBIfam" id="TIGR01730">
    <property type="entry name" value="RND_mfp"/>
    <property type="match status" value="1"/>
</dbReference>
<evidence type="ECO:0000313" key="8">
    <source>
        <dbReference type="Proteomes" id="UP000009226"/>
    </source>
</evidence>
<evidence type="ECO:0000256" key="3">
    <source>
        <dbReference type="SAM" id="SignalP"/>
    </source>
</evidence>
<dbReference type="Gene3D" id="2.40.420.20">
    <property type="match status" value="1"/>
</dbReference>
<reference evidence="7" key="1">
    <citation type="submission" date="2011-05" db="EMBL/GenBank/DDBJ databases">
        <title>Complete sequence of Desulfotomaculum carboxydivorans CO-1-SRB.</title>
        <authorList>
            <consortium name="US DOE Joint Genome Institute"/>
            <person name="Lucas S."/>
            <person name="Han J."/>
            <person name="Lapidus A."/>
            <person name="Cheng J.-F."/>
            <person name="Goodwin L."/>
            <person name="Pitluck S."/>
            <person name="Peters L."/>
            <person name="Mikhailova N."/>
            <person name="Lu M."/>
            <person name="Han C."/>
            <person name="Tapia R."/>
            <person name="Land M."/>
            <person name="Hauser L."/>
            <person name="Kyrpides N."/>
            <person name="Ivanova N."/>
            <person name="Pagani I."/>
            <person name="Stams A."/>
            <person name="Plugge C."/>
            <person name="Muyzer G."/>
            <person name="Kuever J."/>
            <person name="Parshina S."/>
            <person name="Ivanova A."/>
            <person name="Nazina T."/>
            <person name="Woyke T."/>
        </authorList>
    </citation>
    <scope>NUCLEOTIDE SEQUENCE [LARGE SCALE GENOMIC DNA]</scope>
    <source>
        <strain evidence="7">CO-1-SRB</strain>
    </source>
</reference>
<dbReference type="FunFam" id="2.40.30.170:FF:000010">
    <property type="entry name" value="Efflux RND transporter periplasmic adaptor subunit"/>
    <property type="match status" value="1"/>
</dbReference>
<dbReference type="InterPro" id="IPR058637">
    <property type="entry name" value="YknX-like_C"/>
</dbReference>
<dbReference type="HOGENOM" id="CLU_018816_14_4_9"/>
<sequence precursor="true">MRNRVLLLVISLLTILLVGCGASDETNQASEGLPVTVAKATQGKLQGTIGITGKIEAVQSANVVCKVPGKVASISVDIGSTVTAGQLLLSLDARDLAAAVTQAEASVAAAQAQVETARAAIETAQVTYDAAKKNYDRGLELVKAQAISQYEFDNNYEKPYKLAQTGLASAKAALNSAQSQVTVAQAGLQKAQVAYNESLVTAPISGVVTARNVNPGEMATTTSPVVTIVNLDKVVVKASVNEEQVNKLKTGEKVMVRVAAVSEKPLEGKVTNISLAADPQTKAYTVKVQLDNPQHLLKPGMFAEVMVNDSQDQGLIVPRQAVIPEKENHFVFVVENGVAKKRMVEVKLADDKNVLISSGLKEGEEVVSSGQASLKEGQKVYVKGK</sequence>
<dbReference type="Pfam" id="PF25989">
    <property type="entry name" value="YknX_C"/>
    <property type="match status" value="1"/>
</dbReference>
<gene>
    <name evidence="7" type="ordered locus">Desca_2463</name>
</gene>
<dbReference type="KEGG" id="dca:Desca_2463"/>
<dbReference type="GO" id="GO:1990281">
    <property type="term" value="C:efflux pump complex"/>
    <property type="evidence" value="ECO:0007669"/>
    <property type="project" value="TreeGrafter"/>
</dbReference>
<feature type="signal peptide" evidence="3">
    <location>
        <begin position="1"/>
        <end position="22"/>
    </location>
</feature>
<dbReference type="PROSITE" id="PS51257">
    <property type="entry name" value="PROKAR_LIPOPROTEIN"/>
    <property type="match status" value="1"/>
</dbReference>
<evidence type="ECO:0000256" key="1">
    <source>
        <dbReference type="ARBA" id="ARBA00009477"/>
    </source>
</evidence>
<dbReference type="InterPro" id="IPR058792">
    <property type="entry name" value="Beta-barrel_RND_2"/>
</dbReference>
<dbReference type="Gene3D" id="2.40.30.170">
    <property type="match status" value="1"/>
</dbReference>
<dbReference type="SUPFAM" id="SSF111369">
    <property type="entry name" value="HlyD-like secretion proteins"/>
    <property type="match status" value="2"/>
</dbReference>
<feature type="coiled-coil region" evidence="2">
    <location>
        <begin position="93"/>
        <end position="134"/>
    </location>
</feature>
<evidence type="ECO:0000259" key="4">
    <source>
        <dbReference type="Pfam" id="PF25917"/>
    </source>
</evidence>
<dbReference type="STRING" id="868595.Desca_2463"/>
<dbReference type="AlphaFoldDB" id="F6B4B4"/>
<feature type="domain" description="CusB-like beta-barrel" evidence="5">
    <location>
        <begin position="236"/>
        <end position="310"/>
    </location>
</feature>
<keyword evidence="3" id="KW-0732">Signal</keyword>
<dbReference type="PANTHER" id="PTHR30469">
    <property type="entry name" value="MULTIDRUG RESISTANCE PROTEIN MDTA"/>
    <property type="match status" value="1"/>
</dbReference>
<protein>
    <submittedName>
        <fullName evidence="7">Efflux transporter, RND family, MFP subunit</fullName>
    </submittedName>
</protein>
<evidence type="ECO:0000259" key="5">
    <source>
        <dbReference type="Pfam" id="PF25954"/>
    </source>
</evidence>
<keyword evidence="2" id="KW-0175">Coiled coil</keyword>
<name>F6B4B4_DESCC</name>
<evidence type="ECO:0000259" key="6">
    <source>
        <dbReference type="Pfam" id="PF25989"/>
    </source>
</evidence>
<feature type="domain" description="Multidrug resistance protein MdtA-like barrel-sandwich hybrid" evidence="4">
    <location>
        <begin position="61"/>
        <end position="228"/>
    </location>
</feature>